<keyword evidence="3" id="KW-1185">Reference proteome</keyword>
<feature type="compositionally biased region" description="Basic and acidic residues" evidence="1">
    <location>
        <begin position="21"/>
        <end position="32"/>
    </location>
</feature>
<organism evidence="2 3">
    <name type="scientific">miniopterid betaherpesvirus 1</name>
    <dbReference type="NCBI Taxonomy" id="3070189"/>
    <lineage>
        <taxon>Viruses</taxon>
        <taxon>Duplodnaviria</taxon>
        <taxon>Heunggongvirae</taxon>
        <taxon>Peploviricota</taxon>
        <taxon>Herviviricetes</taxon>
        <taxon>Herpesvirales</taxon>
        <taxon>Orthoherpesviridae</taxon>
        <taxon>Betaherpesvirinae</taxon>
        <taxon>Quwivirus</taxon>
        <taxon>Quwivirus miniopteridbeta1</taxon>
    </lineage>
</organism>
<dbReference type="RefSeq" id="YP_010797135.1">
    <property type="nucleotide sequence ID" value="NC_076129.1"/>
</dbReference>
<dbReference type="KEGG" id="vg:80534838"/>
<feature type="region of interest" description="Disordered" evidence="1">
    <location>
        <begin position="1"/>
        <end position="43"/>
    </location>
</feature>
<feature type="region of interest" description="Disordered" evidence="1">
    <location>
        <begin position="263"/>
        <end position="318"/>
    </location>
</feature>
<accession>I3VQA3</accession>
<protein>
    <submittedName>
        <fullName evidence="2">B113</fullName>
    </submittedName>
</protein>
<feature type="compositionally biased region" description="Low complexity" evidence="1">
    <location>
        <begin position="263"/>
        <end position="303"/>
    </location>
</feature>
<dbReference type="EMBL" id="JQ805139">
    <property type="protein sequence ID" value="AFK83947.1"/>
    <property type="molecule type" value="Genomic_DNA"/>
</dbReference>
<evidence type="ECO:0000313" key="2">
    <source>
        <dbReference type="EMBL" id="AFK83947.1"/>
    </source>
</evidence>
<dbReference type="GeneID" id="80534838"/>
<name>I3VQA3_9BETA</name>
<sequence>MMPRLGGSRNGGESSKKPKTHHEQRADREPEARPTPMDGDAVTFLDYPNVSAAGGSDGALSLSVSSVTDGFNAFLEELDERRADADRRPLADFGVGCANDEVGTDGIDTAGGMEERGIVTEPQSVDCTVGCADDCERLSNRTIPPNSQDPSLPFDDIISSLEKFIKNCKDMRLDASSRKAEPRPPCRMPAASKVDLSFLNSVPSVFSSDIPVCKIRPVYNLEALIKAREEAQETADAARVAEEAEAAEAAQVAAAAEAAEAARASRAGRSSRSRGAGRSSARRTQSGGNRSRTRGAGSNSSSRRSTRGRRSTGGGLDDVNATITSVVVSAREFSDNAEAAVAALIRSENDGARVSASVDYVTGGEIDLTAEDSMDINISNIDNIDEEEAAAAAASILNMDMDFSSDWR</sequence>
<reference evidence="2 3" key="1">
    <citation type="journal article" date="2012" name="J. Virol.">
        <title>A Novel Bat Herpesvirus Encodes Homologues of Major Histocompatibility Complex Classes I and II, C-Type Lectin, and a Unique Family of Immune-Related Genes.</title>
        <authorList>
            <person name="Zhang H."/>
            <person name="Todd S."/>
            <person name="Tachedjian M."/>
            <person name="Barr J.A."/>
            <person name="Luo M."/>
            <person name="Yu M."/>
            <person name="Marsh G.A."/>
            <person name="Crameri G."/>
            <person name="Wang L.F."/>
        </authorList>
    </citation>
    <scope>NUCLEOTIDE SEQUENCE [LARGE SCALE GENOMIC DNA]</scope>
    <source>
        <strain evidence="2">B7D8</strain>
    </source>
</reference>
<dbReference type="Proteomes" id="UP000103899">
    <property type="component" value="Segment"/>
</dbReference>
<proteinExistence type="predicted"/>
<evidence type="ECO:0000313" key="3">
    <source>
        <dbReference type="Proteomes" id="UP000103899"/>
    </source>
</evidence>
<evidence type="ECO:0000256" key="1">
    <source>
        <dbReference type="SAM" id="MobiDB-lite"/>
    </source>
</evidence>